<organism evidence="1">
    <name type="scientific">uncultured Caudovirales phage</name>
    <dbReference type="NCBI Taxonomy" id="2100421"/>
    <lineage>
        <taxon>Viruses</taxon>
        <taxon>Duplodnaviria</taxon>
        <taxon>Heunggongvirae</taxon>
        <taxon>Uroviricota</taxon>
        <taxon>Caudoviricetes</taxon>
        <taxon>Peduoviridae</taxon>
        <taxon>Maltschvirus</taxon>
        <taxon>Maltschvirus maltsch</taxon>
    </lineage>
</organism>
<protein>
    <submittedName>
        <fullName evidence="1">Uncharacterized protein</fullName>
    </submittedName>
</protein>
<accession>A0A6J5MNI8</accession>
<sequence length="436" mass="52822">MNSLDPQPTKQTLMEEIARLFYSWQLSNDEILQQYSITLTQLRFYCLQYRKIYGEQHKPIKEKPIKPKRNIIPEETRQEIARLFYSKELSIEKILEKYLIKSRTLYAYSQRYKEIYYTTIESTKKITKEIEKEIAELFYEKKLSTEEILKKYSIKLGRLRSYCYRYTTIHGKPLKIIKEKPIKEKSIKEKPTYQLIKKIKKREKITLTNRQLEIARLFYSWQLSNDEILQQYSITLTQLRFYCLQYRKIYGEQRKPIKEKPIKKNKLSVDFRTKQKIIELYKQRNTPLKITKILNLPGEKVRYILYIYRKTLSPQEIKKINLRISPLTTEEQKQIIVLYFNEIKSIPNIAKQMNKKTTQISYLIRVYREQNMPLYLSNQERMAEFRKEKEKNLTNDALTELTKKQIIALCKTNKNMIPQIAMARKINMYELLSWLK</sequence>
<name>A0A6J5MNI8_9CAUD</name>
<gene>
    <name evidence="1" type="ORF">UFOVP495_37</name>
</gene>
<evidence type="ECO:0000313" key="1">
    <source>
        <dbReference type="EMBL" id="CAB4146610.1"/>
    </source>
</evidence>
<reference evidence="1" key="1">
    <citation type="submission" date="2020-04" db="EMBL/GenBank/DDBJ databases">
        <authorList>
            <person name="Chiriac C."/>
            <person name="Salcher M."/>
            <person name="Ghai R."/>
            <person name="Kavagutti S V."/>
        </authorList>
    </citation>
    <scope>NUCLEOTIDE SEQUENCE</scope>
</reference>
<proteinExistence type="predicted"/>
<dbReference type="EMBL" id="LR796465">
    <property type="protein sequence ID" value="CAB4146610.1"/>
    <property type="molecule type" value="Genomic_DNA"/>
</dbReference>